<feature type="compositionally biased region" description="Polar residues" evidence="1">
    <location>
        <begin position="87"/>
        <end position="98"/>
    </location>
</feature>
<reference evidence="2" key="1">
    <citation type="journal article" date="2019" name="Environ. Microbiol.">
        <title>Fungal ecological strategies reflected in gene transcription - a case study of two litter decomposers.</title>
        <authorList>
            <person name="Barbi F."/>
            <person name="Kohler A."/>
            <person name="Barry K."/>
            <person name="Baskaran P."/>
            <person name="Daum C."/>
            <person name="Fauchery L."/>
            <person name="Ihrmark K."/>
            <person name="Kuo A."/>
            <person name="LaButti K."/>
            <person name="Lipzen A."/>
            <person name="Morin E."/>
            <person name="Grigoriev I.V."/>
            <person name="Henrissat B."/>
            <person name="Lindahl B."/>
            <person name="Martin F."/>
        </authorList>
    </citation>
    <scope>NUCLEOTIDE SEQUENCE</scope>
    <source>
        <strain evidence="2">JB14</strain>
    </source>
</reference>
<evidence type="ECO:0000313" key="2">
    <source>
        <dbReference type="EMBL" id="KAE9400085.1"/>
    </source>
</evidence>
<gene>
    <name evidence="2" type="ORF">BT96DRAFT_938970</name>
</gene>
<evidence type="ECO:0000256" key="1">
    <source>
        <dbReference type="SAM" id="MobiDB-lite"/>
    </source>
</evidence>
<evidence type="ECO:0000313" key="3">
    <source>
        <dbReference type="Proteomes" id="UP000799118"/>
    </source>
</evidence>
<keyword evidence="3" id="KW-1185">Reference proteome</keyword>
<feature type="compositionally biased region" description="Basic and acidic residues" evidence="1">
    <location>
        <begin position="30"/>
        <end position="45"/>
    </location>
</feature>
<dbReference type="Proteomes" id="UP000799118">
    <property type="component" value="Unassembled WGS sequence"/>
</dbReference>
<sequence>MPEQEKRSSRQHHSVSELGSASGSKADTQLQKEKGKTKAEEDDKAMSTPQPKRCMHQKLFLSSKSEEDSNNGGEDNDSDKFLGTKTAIRNSKRTTQSMTATSTSATSSSVASSSATSSSIASSSATSSIASFSTTSSVASSSTATAPSSVIDVDVVNSDLEHEAFADNTNKAASPDWRPEFLKNAYARGLLCIATDTRLIPQHNYFIFI</sequence>
<accession>A0A6A4HTQ7</accession>
<organism evidence="2 3">
    <name type="scientific">Gymnopus androsaceus JB14</name>
    <dbReference type="NCBI Taxonomy" id="1447944"/>
    <lineage>
        <taxon>Eukaryota</taxon>
        <taxon>Fungi</taxon>
        <taxon>Dikarya</taxon>
        <taxon>Basidiomycota</taxon>
        <taxon>Agaricomycotina</taxon>
        <taxon>Agaricomycetes</taxon>
        <taxon>Agaricomycetidae</taxon>
        <taxon>Agaricales</taxon>
        <taxon>Marasmiineae</taxon>
        <taxon>Omphalotaceae</taxon>
        <taxon>Gymnopus</taxon>
    </lineage>
</organism>
<feature type="compositionally biased region" description="Polar residues" evidence="1">
    <location>
        <begin position="17"/>
        <end position="29"/>
    </location>
</feature>
<name>A0A6A4HTQ7_9AGAR</name>
<feature type="region of interest" description="Disordered" evidence="1">
    <location>
        <begin position="1"/>
        <end position="115"/>
    </location>
</feature>
<dbReference type="EMBL" id="ML769461">
    <property type="protein sequence ID" value="KAE9400085.1"/>
    <property type="molecule type" value="Genomic_DNA"/>
</dbReference>
<feature type="compositionally biased region" description="Low complexity" evidence="1">
    <location>
        <begin position="99"/>
        <end position="115"/>
    </location>
</feature>
<dbReference type="AlphaFoldDB" id="A0A6A4HTQ7"/>
<protein>
    <submittedName>
        <fullName evidence="2">Uncharacterized protein</fullName>
    </submittedName>
</protein>
<proteinExistence type="predicted"/>